<proteinExistence type="predicted"/>
<keyword evidence="2" id="KW-1185">Reference proteome</keyword>
<comment type="caution">
    <text evidence="1">The sequence shown here is derived from an EMBL/GenBank/DDBJ whole genome shotgun (WGS) entry which is preliminary data.</text>
</comment>
<accession>A0ABT3FY77</accession>
<dbReference type="EMBL" id="JAPDDR010000001">
    <property type="protein sequence ID" value="MCW1912279.1"/>
    <property type="molecule type" value="Genomic_DNA"/>
</dbReference>
<dbReference type="RefSeq" id="WP_264510540.1">
    <property type="nucleotide sequence ID" value="NZ_JAPDDR010000001.1"/>
</dbReference>
<organism evidence="1 2">
    <name type="scientific">Luteolibacter rhizosphaerae</name>
    <dbReference type="NCBI Taxonomy" id="2989719"/>
    <lineage>
        <taxon>Bacteria</taxon>
        <taxon>Pseudomonadati</taxon>
        <taxon>Verrucomicrobiota</taxon>
        <taxon>Verrucomicrobiia</taxon>
        <taxon>Verrucomicrobiales</taxon>
        <taxon>Verrucomicrobiaceae</taxon>
        <taxon>Luteolibacter</taxon>
    </lineage>
</organism>
<evidence type="ECO:0000313" key="2">
    <source>
        <dbReference type="Proteomes" id="UP001165653"/>
    </source>
</evidence>
<gene>
    <name evidence="1" type="ORF">OJ996_01760</name>
</gene>
<sequence>MDAEAIPASDAEGPSLAFDAEGNPAIAYQADIVSLHLIRKTAGGWVTSTIAEDPEEYLEYTAVRLAFTPSGQAAVTYDSYFSEGRLTYAVFNEEEEEWQASVISTASDWRFGSVLTFSPSGLPVVAYTLDADLDQWPSNLAVATLKAGVWEKEYLGVTYADKYESGRYGLAFSPGGQPAVVFSTGSSIRYAVKGGL</sequence>
<protein>
    <submittedName>
        <fullName evidence="1">Uncharacterized protein</fullName>
    </submittedName>
</protein>
<reference evidence="1" key="1">
    <citation type="submission" date="2022-10" db="EMBL/GenBank/DDBJ databases">
        <title>Luteolibacter sp. GHJ8, whole genome shotgun sequencing project.</title>
        <authorList>
            <person name="Zhao G."/>
            <person name="Shen L."/>
        </authorList>
    </citation>
    <scope>NUCLEOTIDE SEQUENCE</scope>
    <source>
        <strain evidence="1">GHJ8</strain>
    </source>
</reference>
<dbReference type="Proteomes" id="UP001165653">
    <property type="component" value="Unassembled WGS sequence"/>
</dbReference>
<evidence type="ECO:0000313" key="1">
    <source>
        <dbReference type="EMBL" id="MCW1912279.1"/>
    </source>
</evidence>
<name>A0ABT3FY77_9BACT</name>